<reference evidence="3" key="1">
    <citation type="submission" date="2022-06" db="EMBL/GenBank/DDBJ databases">
        <title>Draft Genome Sequences of Three Actinomyces oris Strains, Isolated from Healthy Human Feces.</title>
        <authorList>
            <person name="Ye Y."/>
            <person name="Liu C."/>
            <person name="Zhao J."/>
            <person name="Xu J."/>
            <person name="Huang H."/>
            <person name="Wang B."/>
            <person name="Wei J."/>
            <person name="Jing X."/>
        </authorList>
    </citation>
    <scope>NUCLEOTIDE SEQUENCE</scope>
    <source>
        <strain evidence="3">CNGBCC1803368</strain>
    </source>
</reference>
<keyword evidence="2" id="KW-0472">Membrane</keyword>
<evidence type="ECO:0000256" key="1">
    <source>
        <dbReference type="SAM" id="MobiDB-lite"/>
    </source>
</evidence>
<feature type="compositionally biased region" description="Polar residues" evidence="1">
    <location>
        <begin position="1"/>
        <end position="11"/>
    </location>
</feature>
<gene>
    <name evidence="3" type="ORF">RMW62_02725</name>
</gene>
<dbReference type="Proteomes" id="UP001180729">
    <property type="component" value="Unassembled WGS sequence"/>
</dbReference>
<feature type="transmembrane region" description="Helical" evidence="2">
    <location>
        <begin position="106"/>
        <end position="129"/>
    </location>
</feature>
<dbReference type="RefSeq" id="WP_311359708.1">
    <property type="nucleotide sequence ID" value="NZ_CAUOQX010000072.1"/>
</dbReference>
<keyword evidence="2" id="KW-0812">Transmembrane</keyword>
<accession>A0AAE4G1B0</accession>
<sequence>MTDTPQWQGHSSGPFPHGAGGSQPPYGPQHPYGPQSSQAVPAPGGFQGGAGWQNPPGAGGFPTQPVMQQPAQAPYLPAGAPASYQAGPAYPAAPDGGAPTRGRRTAVIVAVVVVLVLAVAGGGAAYWWLRGRDGKPASLGTSSGPAWTKSWLNGYEEVWALDAPKKEPGSEGSVSVEHAGDKLVRAVSRGNSVHAEVFSLANGTPALLWEEDFEFRTEYYYIDVWQGKLIEDDELVDLSSQKHEKAPWKSGAKVSLKGENAISCEGATCTMWSSPSQRVWQEKLPLDDPKDVTITSRVGHYAMAWTYHGKEDRQSLFIDLNTGKTKALKQESGTSLPFELQDGWLFYDSQSTSSEQPDTVTLFNPDGSVKETFEVGVPDDFTDYPWSPQTLTLDQARAWFKNGDTSWAPSTYSINKDDTECRSITVAGQRIDLGEYNSQASKLPGGCYGITMQAIHQSGDGEIGVFSEHKSDDETVLHLVDMSTGKSPAPLPLGDWHGYIPEGDFLITYEDNGAVKAYRPS</sequence>
<dbReference type="EMBL" id="JAMZMH010000002">
    <property type="protein sequence ID" value="MDT0247996.1"/>
    <property type="molecule type" value="Genomic_DNA"/>
</dbReference>
<protein>
    <submittedName>
        <fullName evidence="3">Uncharacterized protein</fullName>
    </submittedName>
</protein>
<name>A0AAE4G1B0_9ACTO</name>
<proteinExistence type="predicted"/>
<organism evidence="3 4">
    <name type="scientific">Actinomyces oris</name>
    <dbReference type="NCBI Taxonomy" id="544580"/>
    <lineage>
        <taxon>Bacteria</taxon>
        <taxon>Bacillati</taxon>
        <taxon>Actinomycetota</taxon>
        <taxon>Actinomycetes</taxon>
        <taxon>Actinomycetales</taxon>
        <taxon>Actinomycetaceae</taxon>
        <taxon>Actinomyces</taxon>
    </lineage>
</organism>
<evidence type="ECO:0000256" key="2">
    <source>
        <dbReference type="SAM" id="Phobius"/>
    </source>
</evidence>
<keyword evidence="2" id="KW-1133">Transmembrane helix</keyword>
<feature type="region of interest" description="Disordered" evidence="1">
    <location>
        <begin position="1"/>
        <end position="68"/>
    </location>
</feature>
<comment type="caution">
    <text evidence="3">The sequence shown here is derived from an EMBL/GenBank/DDBJ whole genome shotgun (WGS) entry which is preliminary data.</text>
</comment>
<evidence type="ECO:0000313" key="3">
    <source>
        <dbReference type="EMBL" id="MDT0247996.1"/>
    </source>
</evidence>
<dbReference type="AlphaFoldDB" id="A0AAE4G1B0"/>
<evidence type="ECO:0000313" key="4">
    <source>
        <dbReference type="Proteomes" id="UP001180729"/>
    </source>
</evidence>